<keyword evidence="4" id="KW-0862">Zinc</keyword>
<evidence type="ECO:0000256" key="1">
    <source>
        <dbReference type="ARBA" id="ARBA00006576"/>
    </source>
</evidence>
<feature type="domain" description="CMP/dCMP-type deaminase" evidence="5">
    <location>
        <begin position="256"/>
        <end position="433"/>
    </location>
</feature>
<dbReference type="Gene3D" id="3.40.50.300">
    <property type="entry name" value="P-loop containing nucleotide triphosphate hydrolases"/>
    <property type="match status" value="1"/>
</dbReference>
<dbReference type="AlphaFoldDB" id="A0A918PJ19"/>
<dbReference type="GO" id="GO:0004132">
    <property type="term" value="F:dCMP deaminase activity"/>
    <property type="evidence" value="ECO:0007669"/>
    <property type="project" value="TreeGrafter"/>
</dbReference>
<evidence type="ECO:0000313" key="7">
    <source>
        <dbReference type="Proteomes" id="UP000648075"/>
    </source>
</evidence>
<accession>A0A918PJ19</accession>
<keyword evidence="2" id="KW-0479">Metal-binding</keyword>
<dbReference type="PROSITE" id="PS00903">
    <property type="entry name" value="CYT_DCMP_DEAMINASES_1"/>
    <property type="match status" value="1"/>
</dbReference>
<dbReference type="SUPFAM" id="SSF52540">
    <property type="entry name" value="P-loop containing nucleoside triphosphate hydrolases"/>
    <property type="match status" value="1"/>
</dbReference>
<name>A0A918PJ19_9SPHN</name>
<dbReference type="PANTHER" id="PTHR11086:SF18">
    <property type="entry name" value="DEOXYCYTIDYLATE DEAMINASE"/>
    <property type="match status" value="1"/>
</dbReference>
<dbReference type="Proteomes" id="UP000648075">
    <property type="component" value="Unassembled WGS sequence"/>
</dbReference>
<reference evidence="6" key="1">
    <citation type="journal article" date="2014" name="Int. J. Syst. Evol. Microbiol.">
        <title>Complete genome sequence of Corynebacterium casei LMG S-19264T (=DSM 44701T), isolated from a smear-ripened cheese.</title>
        <authorList>
            <consortium name="US DOE Joint Genome Institute (JGI-PGF)"/>
            <person name="Walter F."/>
            <person name="Albersmeier A."/>
            <person name="Kalinowski J."/>
            <person name="Ruckert C."/>
        </authorList>
    </citation>
    <scope>NUCLEOTIDE SEQUENCE</scope>
    <source>
        <strain evidence="6">KCTC 32255</strain>
    </source>
</reference>
<dbReference type="EMBL" id="BMZA01000011">
    <property type="protein sequence ID" value="GGZ10539.1"/>
    <property type="molecule type" value="Genomic_DNA"/>
</dbReference>
<dbReference type="NCBIfam" id="NF041025">
    <property type="entry name" value="antiphage_deaminase"/>
    <property type="match status" value="1"/>
</dbReference>
<organism evidence="6 7">
    <name type="scientific">Novosphingobium colocasiae</name>
    <dbReference type="NCBI Taxonomy" id="1256513"/>
    <lineage>
        <taxon>Bacteria</taxon>
        <taxon>Pseudomonadati</taxon>
        <taxon>Pseudomonadota</taxon>
        <taxon>Alphaproteobacteria</taxon>
        <taxon>Sphingomonadales</taxon>
        <taxon>Sphingomonadaceae</taxon>
        <taxon>Novosphingobium</taxon>
    </lineage>
</organism>
<dbReference type="InterPro" id="IPR016192">
    <property type="entry name" value="APOBEC/CMP_deaminase_Zn-bd"/>
</dbReference>
<dbReference type="RefSeq" id="WP_189621723.1">
    <property type="nucleotide sequence ID" value="NZ_BMZA01000011.1"/>
</dbReference>
<dbReference type="InterPro" id="IPR027417">
    <property type="entry name" value="P-loop_NTPase"/>
</dbReference>
<evidence type="ECO:0000259" key="5">
    <source>
        <dbReference type="PROSITE" id="PS51747"/>
    </source>
</evidence>
<evidence type="ECO:0000313" key="6">
    <source>
        <dbReference type="EMBL" id="GGZ10539.1"/>
    </source>
</evidence>
<comment type="caution">
    <text evidence="6">The sequence shown here is derived from an EMBL/GenBank/DDBJ whole genome shotgun (WGS) entry which is preliminary data.</text>
</comment>
<dbReference type="GO" id="GO:0008270">
    <property type="term" value="F:zinc ion binding"/>
    <property type="evidence" value="ECO:0007669"/>
    <property type="project" value="InterPro"/>
</dbReference>
<keyword evidence="7" id="KW-1185">Reference proteome</keyword>
<dbReference type="InterPro" id="IPR016193">
    <property type="entry name" value="Cytidine_deaminase-like"/>
</dbReference>
<evidence type="ECO:0000256" key="3">
    <source>
        <dbReference type="ARBA" id="ARBA00022801"/>
    </source>
</evidence>
<dbReference type="InterPro" id="IPR002125">
    <property type="entry name" value="CMP_dCMP_dom"/>
</dbReference>
<sequence length="515" mass="57251">MATKAVGTPEHANEASAGSMEFKTFRADDRGSLELVIAFSGPVGSGVSTVCDQLSNLLISEFGYETKYIKVSDIIRDHAHEIGMNLSDVNSPTERVDQYQSAGNKLRNKKISYLADRVIETINLFRRDSGGVLVQENAPDIAVRKRIVYIVDSLKNPAEVKRLRQIYGDLFWHISVFAPENIREKRLVDGAIDQNSVKYIMNRDEYEGPKNGQQVSKTAHLADYFIRNHTDVVDNVKPAIKRFLDVIFGTKLHTPTHDETGMMKAASAATKSACMSRQVGASIYNKSHELIGVGWNDVPRSGGGLYSSDLEESDDKRCYKWGGKICHNDARKHKLATSIAKSLTSDGSNESGVRDIVAKVSGSDARNLIEFSRSVHAEMEAIVSVARIGKGSTVESTLYTTTFPCHNCARHIVAAGITRVVFIEPYSKSLALDLHWDSITLTDEPRKVHFIQYEGFAPRASMRVFSSLGRERKDDAGKFIEKGRRDAEPLFLHPLDSYMSSEELVIQELTQLQEG</sequence>
<dbReference type="SUPFAM" id="SSF53927">
    <property type="entry name" value="Cytidine deaminase-like"/>
    <property type="match status" value="1"/>
</dbReference>
<dbReference type="PROSITE" id="PS51747">
    <property type="entry name" value="CYT_DCMP_DEAMINASES_2"/>
    <property type="match status" value="1"/>
</dbReference>
<keyword evidence="3" id="KW-0378">Hydrolase</keyword>
<protein>
    <submittedName>
        <fullName evidence="6">Deoxycytidylate deaminase</fullName>
    </submittedName>
</protein>
<dbReference type="Pfam" id="PF00383">
    <property type="entry name" value="dCMP_cyt_deam_1"/>
    <property type="match status" value="1"/>
</dbReference>
<proteinExistence type="inferred from homology"/>
<gene>
    <name evidence="6" type="ORF">GCM10011614_26830</name>
</gene>
<reference evidence="6" key="2">
    <citation type="submission" date="2020-09" db="EMBL/GenBank/DDBJ databases">
        <authorList>
            <person name="Sun Q."/>
            <person name="Kim S."/>
        </authorList>
    </citation>
    <scope>NUCLEOTIDE SEQUENCE</scope>
    <source>
        <strain evidence="6">KCTC 32255</strain>
    </source>
</reference>
<evidence type="ECO:0000256" key="2">
    <source>
        <dbReference type="ARBA" id="ARBA00022723"/>
    </source>
</evidence>
<dbReference type="Gene3D" id="3.40.140.10">
    <property type="entry name" value="Cytidine Deaminase, domain 2"/>
    <property type="match status" value="1"/>
</dbReference>
<dbReference type="InterPro" id="IPR015517">
    <property type="entry name" value="dCMP_deaminase-rel"/>
</dbReference>
<comment type="similarity">
    <text evidence="1">Belongs to the cytidine and deoxycytidylate deaminase family.</text>
</comment>
<dbReference type="GO" id="GO:0005737">
    <property type="term" value="C:cytoplasm"/>
    <property type="evidence" value="ECO:0007669"/>
    <property type="project" value="TreeGrafter"/>
</dbReference>
<dbReference type="PANTHER" id="PTHR11086">
    <property type="entry name" value="DEOXYCYTIDYLATE DEAMINASE-RELATED"/>
    <property type="match status" value="1"/>
</dbReference>
<evidence type="ECO:0000256" key="4">
    <source>
        <dbReference type="ARBA" id="ARBA00022833"/>
    </source>
</evidence>